<gene>
    <name evidence="1" type="ORF">ENO26_02515</name>
</gene>
<evidence type="ECO:0000313" key="1">
    <source>
        <dbReference type="EMBL" id="HEM66433.1"/>
    </source>
</evidence>
<dbReference type="EMBL" id="DSEU01000013">
    <property type="protein sequence ID" value="HEM66433.1"/>
    <property type="molecule type" value="Genomic_DNA"/>
</dbReference>
<reference evidence="1" key="1">
    <citation type="journal article" date="2020" name="mSystems">
        <title>Genome- and Community-Level Interaction Insights into Carbon Utilization and Element Cycling Functions of Hydrothermarchaeota in Hydrothermal Sediment.</title>
        <authorList>
            <person name="Zhou Z."/>
            <person name="Liu Y."/>
            <person name="Xu W."/>
            <person name="Pan J."/>
            <person name="Luo Z.H."/>
            <person name="Li M."/>
        </authorList>
    </citation>
    <scope>NUCLEOTIDE SEQUENCE [LARGE SCALE GENOMIC DNA]</scope>
    <source>
        <strain evidence="1">SpSt-125</strain>
    </source>
</reference>
<dbReference type="AlphaFoldDB" id="A0A7J2U2G3"/>
<proteinExistence type="predicted"/>
<sequence>MSATFGCRCKVYLKDKAYDLNIACIDIIFLWFEDPKTLFEYVIKDISARHINFLFDDSTAIFARFDIPNIFIFDKVKHIVVGFRDRNLNSIIIVCSDNPDALCNKIASNIKDSWWRSYGTLRYYKTLILANYANVLGLNELEEAYSVVTDFAYFVLYEFMNPDKLRVPKDALERVINGSFLWNLKEFIEIYAISLLYHFVLGDLITCFTYLRLILETAVIGLALDYKYWSTEAPIRIKSIKELHEYIQIITQSIDKKKTFGETINELLTQTHIISQNLGDKIRKLWNKLSNWLHQNSIIAKLSSKITAGQGLMAYTMLSLTSLDKDVVEDLKELTTCIQELAEILRRIQTSWIKLISKSK</sequence>
<protein>
    <submittedName>
        <fullName evidence="1">Uncharacterized protein</fullName>
    </submittedName>
</protein>
<name>A0A7J2U2G3_9CREN</name>
<accession>A0A7J2U2G3</accession>
<organism evidence="1">
    <name type="scientific">Ignisphaera aggregans</name>
    <dbReference type="NCBI Taxonomy" id="334771"/>
    <lineage>
        <taxon>Archaea</taxon>
        <taxon>Thermoproteota</taxon>
        <taxon>Thermoprotei</taxon>
        <taxon>Desulfurococcales</taxon>
        <taxon>Desulfurococcaceae</taxon>
        <taxon>Ignisphaera</taxon>
    </lineage>
</organism>
<comment type="caution">
    <text evidence="1">The sequence shown here is derived from an EMBL/GenBank/DDBJ whole genome shotgun (WGS) entry which is preliminary data.</text>
</comment>